<evidence type="ECO:0000313" key="3">
    <source>
        <dbReference type="Proteomes" id="UP000008850"/>
    </source>
</evidence>
<evidence type="ECO:0000313" key="2">
    <source>
        <dbReference type="EMBL" id="AEQ51509.1"/>
    </source>
</evidence>
<dbReference type="EMBL" id="CP003075">
    <property type="protein sequence ID" value="AEQ51509.1"/>
    <property type="molecule type" value="Genomic_DNA"/>
</dbReference>
<gene>
    <name evidence="2" type="ordered locus">KKY_1489</name>
</gene>
<feature type="region of interest" description="Disordered" evidence="1">
    <location>
        <begin position="1"/>
        <end position="116"/>
    </location>
</feature>
<evidence type="ECO:0000256" key="1">
    <source>
        <dbReference type="SAM" id="MobiDB-lite"/>
    </source>
</evidence>
<evidence type="ECO:0008006" key="4">
    <source>
        <dbReference type="Google" id="ProtNLM"/>
    </source>
</evidence>
<dbReference type="STRING" id="1082931.KKY_1489"/>
<organism evidence="2 3">
    <name type="scientific">Pelagibacterium halotolerans (strain DSM 22347 / JCM 15775 / CGMCC 1.7692 / B2)</name>
    <dbReference type="NCBI Taxonomy" id="1082931"/>
    <lineage>
        <taxon>Bacteria</taxon>
        <taxon>Pseudomonadati</taxon>
        <taxon>Pseudomonadota</taxon>
        <taxon>Alphaproteobacteria</taxon>
        <taxon>Hyphomicrobiales</taxon>
        <taxon>Devosiaceae</taxon>
        <taxon>Pelagibacterium</taxon>
    </lineage>
</organism>
<dbReference type="KEGG" id="phl:KKY_1489"/>
<accession>G4RAF9</accession>
<dbReference type="HOGENOM" id="CLU_078707_0_0_5"/>
<dbReference type="AlphaFoldDB" id="G4RAF9"/>
<sequence>MEYRPSGQNEIGADMNQPASKEPTMDEILSSIRQIIADDDEAATQKMPVAKAGPKPVPAPEPVQMPSAAEIDPFSDDDDDTVTPLALSPEQIVEPAAQDAEDEPEAAEKEMPSAASLDAAAELVVPDDVAFEMDKDEEPAARKAHAEPANETAIDPQPTPRAKPSFAQAAPMPDPELSGDLADELLEPATSAAVKNAFAKLGGPKAVPDMALGASGLTIEAMIREMLRPMLKEWLEENLPSMVERLIAQEIERASRG</sequence>
<dbReference type="PATRIC" id="fig|1082931.4.peg.1467"/>
<name>G4RAF9_PELHB</name>
<feature type="region of interest" description="Disordered" evidence="1">
    <location>
        <begin position="134"/>
        <end position="179"/>
    </location>
</feature>
<protein>
    <recommendedName>
        <fullName evidence="4">DUF2497 domain-containing protein</fullName>
    </recommendedName>
</protein>
<dbReference type="InterPro" id="IPR019632">
    <property type="entry name" value="DUF2497"/>
</dbReference>
<dbReference type="Pfam" id="PF10691">
    <property type="entry name" value="DUF2497"/>
    <property type="match status" value="1"/>
</dbReference>
<dbReference type="Proteomes" id="UP000008850">
    <property type="component" value="Chromosome"/>
</dbReference>
<keyword evidence="3" id="KW-1185">Reference proteome</keyword>
<feature type="compositionally biased region" description="Basic and acidic residues" evidence="1">
    <location>
        <begin position="138"/>
        <end position="148"/>
    </location>
</feature>
<proteinExistence type="predicted"/>
<reference evidence="2 3" key="1">
    <citation type="journal article" date="2012" name="J. Bacteriol.">
        <title>Complete genome sequence of Pelagibacterium halotolerans B2T.</title>
        <authorList>
            <person name="Huo Y.Y."/>
            <person name="Cheng H."/>
            <person name="Han X.F."/>
            <person name="Jiang X.W."/>
            <person name="Sun C."/>
            <person name="Zhang X.Q."/>
            <person name="Zhu X.F."/>
            <person name="Liu Y.F."/>
            <person name="Li P.F."/>
            <person name="Ni P.X."/>
            <person name="Wu M."/>
        </authorList>
    </citation>
    <scope>NUCLEOTIDE SEQUENCE [LARGE SCALE GENOMIC DNA]</scope>
    <source>
        <strain evidence="3">DSM 22347 / JCM 15775 / CGMCC 1.7692 / B2</strain>
    </source>
</reference>
<dbReference type="eggNOG" id="COG3827">
    <property type="taxonomic scope" value="Bacteria"/>
</dbReference>